<accession>A0ABU8NC29</accession>
<evidence type="ECO:0000313" key="3">
    <source>
        <dbReference type="Proteomes" id="UP001370100"/>
    </source>
</evidence>
<sequence length="89" mass="10027">MAEHRRSGTEGEPSLPETVERERAAEEVADVGADSLPEAERRARRAADEADTSLPGTERRERAEAERADAEEAREDPRPIPGEEYRRRD</sequence>
<protein>
    <submittedName>
        <fullName evidence="2">Uncharacterized protein</fullName>
    </submittedName>
</protein>
<keyword evidence="3" id="KW-1185">Reference proteome</keyword>
<gene>
    <name evidence="2" type="ORF">WCD41_26080</name>
</gene>
<reference evidence="2 3" key="1">
    <citation type="submission" date="2024-03" db="EMBL/GenBank/DDBJ databases">
        <title>Actinomycetospora sp. OC33-EN06, a novel actinomycete isolated from wild orchid (Aerides multiflora).</title>
        <authorList>
            <person name="Suriyachadkun C."/>
        </authorList>
    </citation>
    <scope>NUCLEOTIDE SEQUENCE [LARGE SCALE GENOMIC DNA]</scope>
    <source>
        <strain evidence="2 3">OC33-EN06</strain>
    </source>
</reference>
<comment type="caution">
    <text evidence="2">The sequence shown here is derived from an EMBL/GenBank/DDBJ whole genome shotgun (WGS) entry which is preliminary data.</text>
</comment>
<dbReference type="RefSeq" id="WP_337718037.1">
    <property type="nucleotide sequence ID" value="NZ_JBBEGL010000009.1"/>
</dbReference>
<evidence type="ECO:0000256" key="1">
    <source>
        <dbReference type="SAM" id="MobiDB-lite"/>
    </source>
</evidence>
<organism evidence="2 3">
    <name type="scientific">Actinomycetospora aeridis</name>
    <dbReference type="NCBI Taxonomy" id="3129231"/>
    <lineage>
        <taxon>Bacteria</taxon>
        <taxon>Bacillati</taxon>
        <taxon>Actinomycetota</taxon>
        <taxon>Actinomycetes</taxon>
        <taxon>Pseudonocardiales</taxon>
        <taxon>Pseudonocardiaceae</taxon>
        <taxon>Actinomycetospora</taxon>
    </lineage>
</organism>
<name>A0ABU8NC29_9PSEU</name>
<dbReference type="Proteomes" id="UP001370100">
    <property type="component" value="Unassembled WGS sequence"/>
</dbReference>
<proteinExistence type="predicted"/>
<feature type="region of interest" description="Disordered" evidence="1">
    <location>
        <begin position="1"/>
        <end position="89"/>
    </location>
</feature>
<feature type="compositionally biased region" description="Basic and acidic residues" evidence="1">
    <location>
        <begin position="38"/>
        <end position="48"/>
    </location>
</feature>
<feature type="compositionally biased region" description="Basic and acidic residues" evidence="1">
    <location>
        <begin position="57"/>
        <end position="89"/>
    </location>
</feature>
<dbReference type="EMBL" id="JBBEGL010000009">
    <property type="protein sequence ID" value="MEJ2889955.1"/>
    <property type="molecule type" value="Genomic_DNA"/>
</dbReference>
<evidence type="ECO:0000313" key="2">
    <source>
        <dbReference type="EMBL" id="MEJ2889955.1"/>
    </source>
</evidence>